<evidence type="ECO:0000313" key="2">
    <source>
        <dbReference type="EMBL" id="RAI39858.1"/>
    </source>
</evidence>
<dbReference type="GO" id="GO:0016829">
    <property type="term" value="F:lyase activity"/>
    <property type="evidence" value="ECO:0007669"/>
    <property type="project" value="UniProtKB-KW"/>
</dbReference>
<feature type="chain" id="PRO_5016329854" evidence="1">
    <location>
        <begin position="22"/>
        <end position="121"/>
    </location>
</feature>
<evidence type="ECO:0000313" key="3">
    <source>
        <dbReference type="Proteomes" id="UP000248863"/>
    </source>
</evidence>
<proteinExistence type="predicted"/>
<reference evidence="2 3" key="1">
    <citation type="submission" date="2017-07" db="EMBL/GenBank/DDBJ databases">
        <title>Draft Genome Sequences of Select Purple Nonsulfur Bacteria.</title>
        <authorList>
            <person name="Lasarre B."/>
            <person name="Mckinlay J.B."/>
        </authorList>
    </citation>
    <scope>NUCLEOTIDE SEQUENCE [LARGE SCALE GENOMIC DNA]</scope>
    <source>
        <strain evidence="2 3">DSM 11907</strain>
    </source>
</reference>
<evidence type="ECO:0000256" key="1">
    <source>
        <dbReference type="SAM" id="SignalP"/>
    </source>
</evidence>
<dbReference type="OrthoDB" id="4736977at2"/>
<comment type="caution">
    <text evidence="2">The sequence shown here is derived from an EMBL/GenBank/DDBJ whole genome shotgun (WGS) entry which is preliminary data.</text>
</comment>
<accession>A0A327KWV9</accession>
<feature type="signal peptide" evidence="1">
    <location>
        <begin position="1"/>
        <end position="21"/>
    </location>
</feature>
<dbReference type="AlphaFoldDB" id="A0A327KWV9"/>
<dbReference type="RefSeq" id="WP_111356599.1">
    <property type="nucleotide sequence ID" value="NZ_NHSK01000027.1"/>
</dbReference>
<keyword evidence="2" id="KW-0456">Lyase</keyword>
<keyword evidence="1" id="KW-0732">Signal</keyword>
<sequence>MRLNLLSAAALVSMVATTALAQSRQDFTLINRTGYDISEVYVSPSKTDDWEEDILGDDLLEDGERANITFSRAGKTCLWDLKVVYSDDDSSAVWHDINLCQVQRVTIRYNRKTDTTSATFD</sequence>
<protein>
    <submittedName>
        <fullName evidence="2">Argininosuccinate lyase</fullName>
    </submittedName>
</protein>
<gene>
    <name evidence="2" type="ORF">CH338_07990</name>
</gene>
<dbReference type="Proteomes" id="UP000248863">
    <property type="component" value="Unassembled WGS sequence"/>
</dbReference>
<organism evidence="2 3">
    <name type="scientific">Rhodoplanes elegans</name>
    <dbReference type="NCBI Taxonomy" id="29408"/>
    <lineage>
        <taxon>Bacteria</taxon>
        <taxon>Pseudomonadati</taxon>
        <taxon>Pseudomonadota</taxon>
        <taxon>Alphaproteobacteria</taxon>
        <taxon>Hyphomicrobiales</taxon>
        <taxon>Nitrobacteraceae</taxon>
        <taxon>Rhodoplanes</taxon>
    </lineage>
</organism>
<name>A0A327KWV9_9BRAD</name>
<keyword evidence="3" id="KW-1185">Reference proteome</keyword>
<dbReference type="EMBL" id="NPEU01000059">
    <property type="protein sequence ID" value="RAI39858.1"/>
    <property type="molecule type" value="Genomic_DNA"/>
</dbReference>